<dbReference type="RefSeq" id="XP_001029956.2">
    <property type="nucleotide sequence ID" value="XM_001029956.2"/>
</dbReference>
<dbReference type="InParanoid" id="Q22AI1"/>
<evidence type="ECO:0000256" key="1">
    <source>
        <dbReference type="SAM" id="MobiDB-lite"/>
    </source>
</evidence>
<dbReference type="KEGG" id="tet:TTHERM_01205290"/>
<dbReference type="GeneID" id="7832194"/>
<keyword evidence="3" id="KW-1185">Reference proteome</keyword>
<feature type="region of interest" description="Disordered" evidence="1">
    <location>
        <begin position="324"/>
        <end position="351"/>
    </location>
</feature>
<name>Q22AI1_TETTS</name>
<gene>
    <name evidence="2" type="ORF">TTHERM_01205290</name>
</gene>
<feature type="compositionally biased region" description="Polar residues" evidence="1">
    <location>
        <begin position="324"/>
        <end position="344"/>
    </location>
</feature>
<proteinExistence type="predicted"/>
<evidence type="ECO:0000313" key="2">
    <source>
        <dbReference type="EMBL" id="EAR82293.2"/>
    </source>
</evidence>
<sequence>MQKIENSQYQGYKMKNDISIQKGFLYFDDNNSLFSPRSNIDYRINTEDSVEQFNEMQDYPILSQQSFDSNQSKDIIQKGGKLPKRKFTKKMCLSLATPYSFKENNNSNWPLRNNSGTQLINNEMNCYFNSTNKFIQQQQIYQQQPYLAPQTSTSLNQAQSNLKKPIQQSIFYKNENSSSMLYDCNDKKEFFRAIKFNLFNKKRNSGIISNSSQVNIIQQQNSQQNMKKYISTNETLSEKKNLQNRAPILVQQNDIDSPQSCEKIANNNKQIQYFQNSSSKPLNLPSSNFNQIQKQANQLIIPNEFLTPQSRIKNSQSSRVLATSTFSDSIESQTQTQNKNTPLTQKDKKNNDRIQKIMSFNLAKEMNKIVSKIKQQRQKEQNPSILKLPSIKSSQSLQKEKQTCQSQANLELNEIQFPIYNSTSNLSNLSKQIQILGTKKKQVHFIIDEIDQC</sequence>
<dbReference type="AlphaFoldDB" id="Q22AI1"/>
<organism evidence="2 3">
    <name type="scientific">Tetrahymena thermophila (strain SB210)</name>
    <dbReference type="NCBI Taxonomy" id="312017"/>
    <lineage>
        <taxon>Eukaryota</taxon>
        <taxon>Sar</taxon>
        <taxon>Alveolata</taxon>
        <taxon>Ciliophora</taxon>
        <taxon>Intramacronucleata</taxon>
        <taxon>Oligohymenophorea</taxon>
        <taxon>Hymenostomatida</taxon>
        <taxon>Tetrahymenina</taxon>
        <taxon>Tetrahymenidae</taxon>
        <taxon>Tetrahymena</taxon>
    </lineage>
</organism>
<evidence type="ECO:0000313" key="3">
    <source>
        <dbReference type="Proteomes" id="UP000009168"/>
    </source>
</evidence>
<dbReference type="HOGENOM" id="CLU_651329_0_0_1"/>
<reference evidence="3" key="1">
    <citation type="journal article" date="2006" name="PLoS Biol.">
        <title>Macronuclear genome sequence of the ciliate Tetrahymena thermophila, a model eukaryote.</title>
        <authorList>
            <person name="Eisen J.A."/>
            <person name="Coyne R.S."/>
            <person name="Wu M."/>
            <person name="Wu D."/>
            <person name="Thiagarajan M."/>
            <person name="Wortman J.R."/>
            <person name="Badger J.H."/>
            <person name="Ren Q."/>
            <person name="Amedeo P."/>
            <person name="Jones K.M."/>
            <person name="Tallon L.J."/>
            <person name="Delcher A.L."/>
            <person name="Salzberg S.L."/>
            <person name="Silva J.C."/>
            <person name="Haas B.J."/>
            <person name="Majoros W.H."/>
            <person name="Farzad M."/>
            <person name="Carlton J.M."/>
            <person name="Smith R.K. Jr."/>
            <person name="Garg J."/>
            <person name="Pearlman R.E."/>
            <person name="Karrer K.M."/>
            <person name="Sun L."/>
            <person name="Manning G."/>
            <person name="Elde N.C."/>
            <person name="Turkewitz A.P."/>
            <person name="Asai D.J."/>
            <person name="Wilkes D.E."/>
            <person name="Wang Y."/>
            <person name="Cai H."/>
            <person name="Collins K."/>
            <person name="Stewart B.A."/>
            <person name="Lee S.R."/>
            <person name="Wilamowska K."/>
            <person name="Weinberg Z."/>
            <person name="Ruzzo W.L."/>
            <person name="Wloga D."/>
            <person name="Gaertig J."/>
            <person name="Frankel J."/>
            <person name="Tsao C.-C."/>
            <person name="Gorovsky M.A."/>
            <person name="Keeling P.J."/>
            <person name="Waller R.F."/>
            <person name="Patron N.J."/>
            <person name="Cherry J.M."/>
            <person name="Stover N.A."/>
            <person name="Krieger C.J."/>
            <person name="del Toro C."/>
            <person name="Ryder H.F."/>
            <person name="Williamson S.C."/>
            <person name="Barbeau R.A."/>
            <person name="Hamilton E.P."/>
            <person name="Orias E."/>
        </authorList>
    </citation>
    <scope>NUCLEOTIDE SEQUENCE [LARGE SCALE GENOMIC DNA]</scope>
    <source>
        <strain evidence="3">SB210</strain>
    </source>
</reference>
<dbReference type="EMBL" id="GG662483">
    <property type="protein sequence ID" value="EAR82293.2"/>
    <property type="molecule type" value="Genomic_DNA"/>
</dbReference>
<dbReference type="Proteomes" id="UP000009168">
    <property type="component" value="Unassembled WGS sequence"/>
</dbReference>
<protein>
    <submittedName>
        <fullName evidence="2">Uncharacterized protein</fullName>
    </submittedName>
</protein>
<accession>Q22AI1</accession>